<gene>
    <name evidence="1" type="ORF">HDF16_003647</name>
</gene>
<evidence type="ECO:0000313" key="1">
    <source>
        <dbReference type="EMBL" id="MBB5058924.1"/>
    </source>
</evidence>
<dbReference type="Proteomes" id="UP000540989">
    <property type="component" value="Unassembled WGS sequence"/>
</dbReference>
<dbReference type="AlphaFoldDB" id="A0A7W8E552"/>
<protein>
    <submittedName>
        <fullName evidence="1">Uncharacterized protein</fullName>
    </submittedName>
</protein>
<name>A0A7W8E552_9BACT</name>
<accession>A0A7W8E552</accession>
<keyword evidence="2" id="KW-1185">Reference proteome</keyword>
<evidence type="ECO:0000313" key="2">
    <source>
        <dbReference type="Proteomes" id="UP000540989"/>
    </source>
</evidence>
<comment type="caution">
    <text evidence="1">The sequence shown here is derived from an EMBL/GenBank/DDBJ whole genome shotgun (WGS) entry which is preliminary data.</text>
</comment>
<reference evidence="1 2" key="1">
    <citation type="submission" date="2020-08" db="EMBL/GenBank/DDBJ databases">
        <title>Genomic Encyclopedia of Type Strains, Phase IV (KMG-V): Genome sequencing to study the core and pangenomes of soil and plant-associated prokaryotes.</title>
        <authorList>
            <person name="Whitman W."/>
        </authorList>
    </citation>
    <scope>NUCLEOTIDE SEQUENCE [LARGE SCALE GENOMIC DNA]</scope>
    <source>
        <strain evidence="1 2">M8UP14</strain>
    </source>
</reference>
<sequence length="97" mass="11045">MERALHTELWTSFASQIRSYGAAHGLNSQHQAVVEVGSDVILLRVGTRWLRFTPSEMTEDNNRSHPFHLNEDGTVTVGDVTEDMDFTAERLTRELMQ</sequence>
<dbReference type="RefSeq" id="WP_184219514.1">
    <property type="nucleotide sequence ID" value="NZ_JACHIP010000005.1"/>
</dbReference>
<dbReference type="EMBL" id="JACHIP010000005">
    <property type="protein sequence ID" value="MBB5058924.1"/>
    <property type="molecule type" value="Genomic_DNA"/>
</dbReference>
<organism evidence="1 2">
    <name type="scientific">Granulicella aggregans</name>
    <dbReference type="NCBI Taxonomy" id="474949"/>
    <lineage>
        <taxon>Bacteria</taxon>
        <taxon>Pseudomonadati</taxon>
        <taxon>Acidobacteriota</taxon>
        <taxon>Terriglobia</taxon>
        <taxon>Terriglobales</taxon>
        <taxon>Acidobacteriaceae</taxon>
        <taxon>Granulicella</taxon>
    </lineage>
</organism>
<proteinExistence type="predicted"/>